<sequence length="112" mass="11664">MISADLTARDPDTTRRIAGAGAARPRQPSAHRGLARLWPGCARRRLESGVGGVVVFLQGCRGRLDTGHSALGRLLGAGPRPGRTFEAAERIGPLAVEVQVMAAARTLTGEAA</sequence>
<accession>A0A5S4F944</accession>
<dbReference type="RefSeq" id="WP_138670042.1">
    <property type="nucleotide sequence ID" value="NZ_VCKY01000123.1"/>
</dbReference>
<dbReference type="AlphaFoldDB" id="A0A5S4F944"/>
<evidence type="ECO:0000256" key="1">
    <source>
        <dbReference type="SAM" id="MobiDB-lite"/>
    </source>
</evidence>
<comment type="caution">
    <text evidence="2">The sequence shown here is derived from an EMBL/GenBank/DDBJ whole genome shotgun (WGS) entry which is preliminary data.</text>
</comment>
<dbReference type="OrthoDB" id="622550at2"/>
<name>A0A5S4F944_9ACTN</name>
<reference evidence="2 3" key="1">
    <citation type="submission" date="2019-05" db="EMBL/GenBank/DDBJ databases">
        <title>Draft genome sequence of Nonomuraea turkmeniaca DSM 43926.</title>
        <authorList>
            <person name="Saricaoglu S."/>
            <person name="Isik K."/>
        </authorList>
    </citation>
    <scope>NUCLEOTIDE SEQUENCE [LARGE SCALE GENOMIC DNA]</scope>
    <source>
        <strain evidence="2 3">DSM 43926</strain>
    </source>
</reference>
<dbReference type="Proteomes" id="UP000309128">
    <property type="component" value="Unassembled WGS sequence"/>
</dbReference>
<feature type="region of interest" description="Disordered" evidence="1">
    <location>
        <begin position="1"/>
        <end position="31"/>
    </location>
</feature>
<evidence type="ECO:0000313" key="2">
    <source>
        <dbReference type="EMBL" id="TMR13287.1"/>
    </source>
</evidence>
<proteinExistence type="predicted"/>
<protein>
    <submittedName>
        <fullName evidence="2">Uncharacterized protein</fullName>
    </submittedName>
</protein>
<evidence type="ECO:0000313" key="3">
    <source>
        <dbReference type="Proteomes" id="UP000309128"/>
    </source>
</evidence>
<gene>
    <name evidence="2" type="ORF">ETD86_30975</name>
</gene>
<feature type="compositionally biased region" description="Low complexity" evidence="1">
    <location>
        <begin position="16"/>
        <end position="26"/>
    </location>
</feature>
<organism evidence="2 3">
    <name type="scientific">Nonomuraea turkmeniaca</name>
    <dbReference type="NCBI Taxonomy" id="103838"/>
    <lineage>
        <taxon>Bacteria</taxon>
        <taxon>Bacillati</taxon>
        <taxon>Actinomycetota</taxon>
        <taxon>Actinomycetes</taxon>
        <taxon>Streptosporangiales</taxon>
        <taxon>Streptosporangiaceae</taxon>
        <taxon>Nonomuraea</taxon>
    </lineage>
</organism>
<keyword evidence="3" id="KW-1185">Reference proteome</keyword>
<dbReference type="EMBL" id="VCKY01000123">
    <property type="protein sequence ID" value="TMR13287.1"/>
    <property type="molecule type" value="Genomic_DNA"/>
</dbReference>